<dbReference type="PROSITE" id="PS50075">
    <property type="entry name" value="CARRIER"/>
    <property type="match status" value="1"/>
</dbReference>
<dbReference type="InterPro" id="IPR009081">
    <property type="entry name" value="PP-bd_ACP"/>
</dbReference>
<dbReference type="SUPFAM" id="SSF47336">
    <property type="entry name" value="ACP-like"/>
    <property type="match status" value="1"/>
</dbReference>
<dbReference type="EMBL" id="CP005960">
    <property type="protein sequence ID" value="AHZ67307.1"/>
    <property type="molecule type" value="Genomic_DNA"/>
</dbReference>
<gene>
    <name evidence="2" type="ORF">OU5_0228</name>
</gene>
<sequence>MNPQMIRDEVLKALKGIAPELEIEQLRSDRSLREEVDLDSMDWLRVIEALNRSLGIAIPESDYQHVDTLDKLIAYLGQKAKSGEAEPSIRKG</sequence>
<dbReference type="Pfam" id="PF00550">
    <property type="entry name" value="PP-binding"/>
    <property type="match status" value="1"/>
</dbReference>
<dbReference type="Gene3D" id="1.10.1200.10">
    <property type="entry name" value="ACP-like"/>
    <property type="match status" value="1"/>
</dbReference>
<organism evidence="2 3">
    <name type="scientific">Pseudomonas mandelii JR-1</name>
    <dbReference type="NCBI Taxonomy" id="1147786"/>
    <lineage>
        <taxon>Bacteria</taxon>
        <taxon>Pseudomonadati</taxon>
        <taxon>Pseudomonadota</taxon>
        <taxon>Gammaproteobacteria</taxon>
        <taxon>Pseudomonadales</taxon>
        <taxon>Pseudomonadaceae</taxon>
        <taxon>Pseudomonas</taxon>
    </lineage>
</organism>
<dbReference type="HOGENOM" id="CLU_108696_21_0_6"/>
<dbReference type="OrthoDB" id="9810922at2"/>
<dbReference type="KEGG" id="pman:OU5_0228"/>
<dbReference type="RefSeq" id="WP_010460623.1">
    <property type="nucleotide sequence ID" value="NZ_CP005960.1"/>
</dbReference>
<feature type="domain" description="Carrier" evidence="1">
    <location>
        <begin position="4"/>
        <end position="80"/>
    </location>
</feature>
<protein>
    <recommendedName>
        <fullName evidence="1">Carrier domain-containing protein</fullName>
    </recommendedName>
</protein>
<dbReference type="AlphaFoldDB" id="A0A024E3F6"/>
<name>A0A024E3F6_9PSED</name>
<evidence type="ECO:0000313" key="3">
    <source>
        <dbReference type="Proteomes" id="UP000026913"/>
    </source>
</evidence>
<accession>A0A024E3F6</accession>
<evidence type="ECO:0000259" key="1">
    <source>
        <dbReference type="PROSITE" id="PS50075"/>
    </source>
</evidence>
<proteinExistence type="predicted"/>
<dbReference type="InterPro" id="IPR036736">
    <property type="entry name" value="ACP-like_sf"/>
</dbReference>
<dbReference type="Proteomes" id="UP000026913">
    <property type="component" value="Chromosome"/>
</dbReference>
<reference evidence="2 3" key="1">
    <citation type="journal article" date="2012" name="J. Bacteriol.">
        <title>Genome sequence of cold-adapted Pseudomonas mandelii strain JR-1.</title>
        <authorList>
            <person name="Jang S.H."/>
            <person name="Kim J."/>
            <person name="Kim J."/>
            <person name="Hong S."/>
            <person name="Lee C."/>
        </authorList>
    </citation>
    <scope>NUCLEOTIDE SEQUENCE [LARGE SCALE GENOMIC DNA]</scope>
    <source>
        <strain evidence="2 3">JR-1</strain>
    </source>
</reference>
<evidence type="ECO:0000313" key="2">
    <source>
        <dbReference type="EMBL" id="AHZ67307.1"/>
    </source>
</evidence>